<dbReference type="PDB" id="9N5V">
    <property type="method" value="EM"/>
    <property type="resolution" value="2.76 A"/>
    <property type="chains" value="C=3-156"/>
</dbReference>
<evidence type="ECO:0000313" key="8">
    <source>
        <dbReference type="Proteomes" id="UP000053911"/>
    </source>
</evidence>
<dbReference type="InterPro" id="IPR002023">
    <property type="entry name" value="NuoE-like"/>
</dbReference>
<dbReference type="PANTHER" id="PTHR43342:SF1">
    <property type="entry name" value="BIFURCATING [FEFE] HYDROGENASE GAMMA SUBUNIT"/>
    <property type="match status" value="1"/>
</dbReference>
<dbReference type="CDD" id="cd03064">
    <property type="entry name" value="TRX_Fd_NuoE"/>
    <property type="match status" value="1"/>
</dbReference>
<keyword evidence="7" id="KW-0830">Ubiquinone</keyword>
<dbReference type="InterPro" id="IPR028431">
    <property type="entry name" value="NADP_DH_HndA-like"/>
</dbReference>
<reference evidence="8" key="1">
    <citation type="journal article" date="2015" name="MBio">
        <title>Genome-Resolved Metagenomic Analysis Reveals Roles for Candidate Phyla and Other Microbial Community Members in Biogeochemical Transformations in Oil Reservoirs.</title>
        <authorList>
            <person name="Hu P."/>
            <person name="Tom L."/>
            <person name="Singh A."/>
            <person name="Thomas B.C."/>
            <person name="Baker B.J."/>
            <person name="Piceno Y.M."/>
            <person name="Andersen G.L."/>
            <person name="Banfield J.F."/>
        </authorList>
    </citation>
    <scope>NUCLEOTIDE SEQUENCE [LARGE SCALE GENOMIC DNA]</scope>
</reference>
<evidence type="ECO:0000256" key="5">
    <source>
        <dbReference type="ARBA" id="ARBA00023014"/>
    </source>
</evidence>
<dbReference type="SUPFAM" id="SSF52833">
    <property type="entry name" value="Thioredoxin-like"/>
    <property type="match status" value="1"/>
</dbReference>
<dbReference type="PIRSF" id="PIRSF000216">
    <property type="entry name" value="NADH_DH_24kDa"/>
    <property type="match status" value="1"/>
</dbReference>
<dbReference type="PDB" id="9N5U">
    <property type="method" value="EM"/>
    <property type="resolution" value="2.85 A"/>
    <property type="chains" value="C=3-156"/>
</dbReference>
<name>A0A117L1U2_9EURY</name>
<dbReference type="EMDB" id="EMD-49040"/>
<dbReference type="Gene3D" id="1.10.10.1590">
    <property type="entry name" value="NADH-quinone oxidoreductase subunit E"/>
    <property type="match status" value="1"/>
</dbReference>
<feature type="binding site" evidence="9">
    <location>
        <position position="121"/>
    </location>
    <ligand>
        <name>[2Fe-2S] cluster</name>
        <dbReference type="ChEBI" id="CHEBI:190135"/>
    </ligand>
</feature>
<dbReference type="GO" id="GO:0046872">
    <property type="term" value="F:metal ion binding"/>
    <property type="evidence" value="ECO:0007669"/>
    <property type="project" value="UniProtKB-KW"/>
</dbReference>
<gene>
    <name evidence="7" type="ORF">XD54_1073</name>
</gene>
<dbReference type="GO" id="GO:0016491">
    <property type="term" value="F:oxidoreductase activity"/>
    <property type="evidence" value="ECO:0007669"/>
    <property type="project" value="InterPro"/>
</dbReference>
<comment type="similarity">
    <text evidence="1">Belongs to the complex I 24 kDa subunit family.</text>
</comment>
<dbReference type="PATRIC" id="fig|172049.5.peg.1989"/>
<proteinExistence type="evidence at protein level"/>
<evidence type="ECO:0007829" key="10">
    <source>
        <dbReference type="PDB" id="9N5V"/>
    </source>
</evidence>
<organism evidence="7 8">
    <name type="scientific">Thermococcus sibiricus</name>
    <dbReference type="NCBI Taxonomy" id="172049"/>
    <lineage>
        <taxon>Archaea</taxon>
        <taxon>Methanobacteriati</taxon>
        <taxon>Methanobacteriota</taxon>
        <taxon>Thermococci</taxon>
        <taxon>Thermococcales</taxon>
        <taxon>Thermococcaceae</taxon>
        <taxon>Thermococcus</taxon>
    </lineage>
</organism>
<dbReference type="NCBIfam" id="NF005722">
    <property type="entry name" value="PRK07539.1-2"/>
    <property type="match status" value="1"/>
</dbReference>
<dbReference type="AlphaFoldDB" id="A0A117L1U2"/>
<reference evidence="9 10" key="2">
    <citation type="journal article" date="2025" name="J. Biol. Chem.">
        <title>Cryo-EM structures define the electron bifurcating flavobicluster and ferredoxin binding site in an archaeal Nfn-Bfu transhydrogenase.</title>
        <authorList>
            <person name="Xiao X."/>
            <person name="Schut G.J."/>
            <person name="Feng X."/>
            <person name="Nguyen D.M.N."/>
            <person name="Huang H."/>
            <person name="Wang S."/>
            <person name="Li H."/>
            <person name="Adams M.W.W."/>
        </authorList>
    </citation>
    <scope>STRUCTURE BY ELECTRON MICROSCOPY (2.76 ANGSTROMS) OF 3-156 IN COMPLEX WITH [2FE-2S] CLUSTER</scope>
</reference>
<keyword evidence="9 10" id="KW-0002">3D-structure</keyword>
<comment type="cofactor">
    <cofactor evidence="6">
        <name>[2Fe-2S] cluster</name>
        <dbReference type="ChEBI" id="CHEBI:190135"/>
    </cofactor>
</comment>
<evidence type="ECO:0000256" key="4">
    <source>
        <dbReference type="ARBA" id="ARBA00023004"/>
    </source>
</evidence>
<dbReference type="GO" id="GO:0051537">
    <property type="term" value="F:2 iron, 2 sulfur cluster binding"/>
    <property type="evidence" value="ECO:0007669"/>
    <property type="project" value="UniProtKB-KW"/>
</dbReference>
<dbReference type="InterPro" id="IPR042128">
    <property type="entry name" value="NuoE_dom"/>
</dbReference>
<dbReference type="InterPro" id="IPR036249">
    <property type="entry name" value="Thioredoxin-like_sf"/>
</dbReference>
<keyword evidence="5 9" id="KW-0411">Iron-sulfur</keyword>
<dbReference type="EMBL" id="LGFD01000018">
    <property type="protein sequence ID" value="KUK17635.1"/>
    <property type="molecule type" value="Genomic_DNA"/>
</dbReference>
<keyword evidence="3 9" id="KW-0479">Metal-binding</keyword>
<dbReference type="FunFam" id="3.40.30.10:FF:000015">
    <property type="entry name" value="NADH-quinone oxidoreductase subunit E"/>
    <property type="match status" value="1"/>
</dbReference>
<dbReference type="FunFam" id="1.10.10.1590:FF:000001">
    <property type="entry name" value="NADH-quinone oxidoreductase subunit E"/>
    <property type="match status" value="1"/>
</dbReference>
<keyword evidence="2 9" id="KW-0001">2Fe-2S</keyword>
<dbReference type="Pfam" id="PF01257">
    <property type="entry name" value="2Fe-2S_thioredx"/>
    <property type="match status" value="1"/>
</dbReference>
<feature type="binding site" evidence="9">
    <location>
        <position position="117"/>
    </location>
    <ligand>
        <name>[2Fe-2S] cluster</name>
        <dbReference type="ChEBI" id="CHEBI:190135"/>
    </ligand>
</feature>
<dbReference type="PANTHER" id="PTHR43342">
    <property type="entry name" value="NADH-QUINONE OXIDOREDUCTASE, E SUBUNIT"/>
    <property type="match status" value="1"/>
</dbReference>
<protein>
    <submittedName>
        <fullName evidence="7">NADH:ubiquinone oxidoreductase, subunit E</fullName>
    </submittedName>
</protein>
<evidence type="ECO:0000256" key="2">
    <source>
        <dbReference type="ARBA" id="ARBA00022714"/>
    </source>
</evidence>
<dbReference type="SMR" id="A0A117L1U2"/>
<feature type="binding site" evidence="9">
    <location>
        <position position="76"/>
    </location>
    <ligand>
        <name>[2Fe-2S] cluster</name>
        <dbReference type="ChEBI" id="CHEBI:190135"/>
    </ligand>
</feature>
<accession>A0A117L1U2</accession>
<dbReference type="EMDB" id="EMD-49039"/>
<comment type="caution">
    <text evidence="7">The sequence shown here is derived from an EMBL/GenBank/DDBJ whole genome shotgun (WGS) entry which is preliminary data.</text>
</comment>
<dbReference type="Proteomes" id="UP000053911">
    <property type="component" value="Unassembled WGS sequence"/>
</dbReference>
<dbReference type="Gene3D" id="3.40.30.10">
    <property type="entry name" value="Glutaredoxin"/>
    <property type="match status" value="1"/>
</dbReference>
<feature type="binding site" evidence="9">
    <location>
        <position position="81"/>
    </location>
    <ligand>
        <name>[2Fe-2S] cluster</name>
        <dbReference type="ChEBI" id="CHEBI:190135"/>
    </ligand>
</feature>
<sequence length="156" mass="17608">MDMNIQLEYIYHYEPNPSSLIPLLQKTQETFGYLPKEALEEISRYLKVPLSRVYGVATFYAQFRFEPLGKYVIKICHGTACHVNGAVNISQAIREEVGIEEGQTTVDGLITLERVACLGCCSLAPVIMINEKVYGKLTPDKVRKIIRNLKEGKLNV</sequence>
<dbReference type="InterPro" id="IPR041921">
    <property type="entry name" value="NuoE_N"/>
</dbReference>
<keyword evidence="4 9" id="KW-0408">Iron</keyword>
<evidence type="ECO:0000256" key="6">
    <source>
        <dbReference type="ARBA" id="ARBA00034078"/>
    </source>
</evidence>
<evidence type="ECO:0000256" key="1">
    <source>
        <dbReference type="ARBA" id="ARBA00010643"/>
    </source>
</evidence>
<evidence type="ECO:0000313" key="7">
    <source>
        <dbReference type="EMBL" id="KUK17635.1"/>
    </source>
</evidence>
<evidence type="ECO:0007829" key="9">
    <source>
        <dbReference type="PDB" id="9N5U"/>
    </source>
</evidence>
<feature type="binding site" evidence="9">
    <location>
        <position position="118"/>
    </location>
    <ligand>
        <name>[2Fe-2S] cluster</name>
        <dbReference type="ChEBI" id="CHEBI:190135"/>
    </ligand>
</feature>
<evidence type="ECO:0000256" key="3">
    <source>
        <dbReference type="ARBA" id="ARBA00022723"/>
    </source>
</evidence>